<dbReference type="EMBL" id="QKWP01002534">
    <property type="protein sequence ID" value="RIB02975.1"/>
    <property type="molecule type" value="Genomic_DNA"/>
</dbReference>
<gene>
    <name evidence="1" type="ORF">C2G38_2226354</name>
</gene>
<proteinExistence type="predicted"/>
<evidence type="ECO:0000313" key="2">
    <source>
        <dbReference type="Proteomes" id="UP000266673"/>
    </source>
</evidence>
<reference evidence="1 2" key="1">
    <citation type="submission" date="2018-06" db="EMBL/GenBank/DDBJ databases">
        <title>Comparative genomics reveals the genomic features of Rhizophagus irregularis, R. cerebriforme, R. diaphanum and Gigaspora rosea, and their symbiotic lifestyle signature.</title>
        <authorList>
            <person name="Morin E."/>
            <person name="San Clemente H."/>
            <person name="Chen E.C.H."/>
            <person name="De La Providencia I."/>
            <person name="Hainaut M."/>
            <person name="Kuo A."/>
            <person name="Kohler A."/>
            <person name="Murat C."/>
            <person name="Tang N."/>
            <person name="Roy S."/>
            <person name="Loubradou J."/>
            <person name="Henrissat B."/>
            <person name="Grigoriev I.V."/>
            <person name="Corradi N."/>
            <person name="Roux C."/>
            <person name="Martin F.M."/>
        </authorList>
    </citation>
    <scope>NUCLEOTIDE SEQUENCE [LARGE SCALE GENOMIC DNA]</scope>
    <source>
        <strain evidence="1 2">DAOM 194757</strain>
    </source>
</reference>
<dbReference type="Proteomes" id="UP000266673">
    <property type="component" value="Unassembled WGS sequence"/>
</dbReference>
<comment type="caution">
    <text evidence="1">The sequence shown here is derived from an EMBL/GenBank/DDBJ whole genome shotgun (WGS) entry which is preliminary data.</text>
</comment>
<accession>A0A397TY97</accession>
<sequence>MEREREKGERSKWEREKFISSKKHELQLLEKDNNDNNIESQPIVESQPTIESLQIVESQPITEPQPIVTNPFVTKLHGQPPKRLKSALEDITNIH</sequence>
<dbReference type="OrthoDB" id="2472419at2759"/>
<keyword evidence="2" id="KW-1185">Reference proteome</keyword>
<protein>
    <submittedName>
        <fullName evidence="1">Uncharacterized protein</fullName>
    </submittedName>
</protein>
<organism evidence="1 2">
    <name type="scientific">Gigaspora rosea</name>
    <dbReference type="NCBI Taxonomy" id="44941"/>
    <lineage>
        <taxon>Eukaryota</taxon>
        <taxon>Fungi</taxon>
        <taxon>Fungi incertae sedis</taxon>
        <taxon>Mucoromycota</taxon>
        <taxon>Glomeromycotina</taxon>
        <taxon>Glomeromycetes</taxon>
        <taxon>Diversisporales</taxon>
        <taxon>Gigasporaceae</taxon>
        <taxon>Gigaspora</taxon>
    </lineage>
</organism>
<evidence type="ECO:0000313" key="1">
    <source>
        <dbReference type="EMBL" id="RIB02975.1"/>
    </source>
</evidence>
<dbReference type="AlphaFoldDB" id="A0A397TY97"/>
<name>A0A397TY97_9GLOM</name>